<evidence type="ECO:0000256" key="1">
    <source>
        <dbReference type="SAM" id="MobiDB-lite"/>
    </source>
</evidence>
<dbReference type="AlphaFoldDB" id="A0A1W2M0K4"/>
<dbReference type="Proteomes" id="UP000076660">
    <property type="component" value="Unassembled WGS sequence"/>
</dbReference>
<organism evidence="2 3">
    <name type="scientific">Amycolatopsis keratiniphila subsp. keratiniphila</name>
    <dbReference type="NCBI Taxonomy" id="227715"/>
    <lineage>
        <taxon>Bacteria</taxon>
        <taxon>Bacillati</taxon>
        <taxon>Actinomycetota</taxon>
        <taxon>Actinomycetes</taxon>
        <taxon>Pseudonocardiales</taxon>
        <taxon>Pseudonocardiaceae</taxon>
        <taxon>Amycolatopsis</taxon>
        <taxon>Amycolatopsis japonica group</taxon>
    </lineage>
</organism>
<dbReference type="EMBL" id="LQMT02000008">
    <property type="protein sequence ID" value="ONF73147.1"/>
    <property type="molecule type" value="Genomic_DNA"/>
</dbReference>
<proteinExistence type="predicted"/>
<evidence type="ECO:0000313" key="2">
    <source>
        <dbReference type="EMBL" id="ONF73147.1"/>
    </source>
</evidence>
<accession>A0A1W2M0K4</accession>
<sequence length="177" mass="19367">MWGQPRSRGENTIENDSSAFASAFTFNGVGGYVTGAPRRRRRQFRRRGADRFIRDRVNARGGSVFFMLIGAETRSLDVREPQRHPRRVDLVHLDLVKPVTDPDGDAVKYCFRIATGADAKSGVVVESGCLPTPTLTVPVWGSCRTALPTSGRLGQPRKRQPQHVPVGTVAAQRGAVA</sequence>
<gene>
    <name evidence="2" type="ORF">AVR91_0207705</name>
</gene>
<name>A0A1W2M0K4_9PSEU</name>
<reference evidence="2 3" key="1">
    <citation type="submission" date="2016-12" db="EMBL/GenBank/DDBJ databases">
        <title>Amycolatopsis keratiniphila subsp. keratiniphila genome sequencing and assembly.</title>
        <authorList>
            <person name="Mayilraj S."/>
            <person name="Kaur N."/>
        </authorList>
    </citation>
    <scope>NUCLEOTIDE SEQUENCE [LARGE SCALE GENOMIC DNA]</scope>
    <source>
        <strain evidence="2 3">DSM 44409</strain>
    </source>
</reference>
<evidence type="ECO:0000313" key="3">
    <source>
        <dbReference type="Proteomes" id="UP000076660"/>
    </source>
</evidence>
<protein>
    <submittedName>
        <fullName evidence="2">Uncharacterized protein</fullName>
    </submittedName>
</protein>
<feature type="region of interest" description="Disordered" evidence="1">
    <location>
        <begin position="150"/>
        <end position="177"/>
    </location>
</feature>
<comment type="caution">
    <text evidence="2">The sequence shown here is derived from an EMBL/GenBank/DDBJ whole genome shotgun (WGS) entry which is preliminary data.</text>
</comment>